<accession>A0ABR7JK83</accession>
<dbReference type="Proteomes" id="UP000609849">
    <property type="component" value="Unassembled WGS sequence"/>
</dbReference>
<sequence length="145" mass="16997">MNDKLNNNNHANKYVWNDSLILDKIQHILADENIDELEFTEEVLEHIKAQLNESISSEEISQLAYIVAQSIDELKVLPEDNIRDYILRLINYLNDTTFMCIRGEFKGIEFNVYQDSSVEDVFNEYYSKYDEIYGISEMLSDLGLK</sequence>
<name>A0ABR7JK83_9FIRM</name>
<organism evidence="1 2">
    <name type="scientific">Romboutsia faecis</name>
    <dbReference type="NCBI Taxonomy" id="2764597"/>
    <lineage>
        <taxon>Bacteria</taxon>
        <taxon>Bacillati</taxon>
        <taxon>Bacillota</taxon>
        <taxon>Clostridia</taxon>
        <taxon>Peptostreptococcales</taxon>
        <taxon>Peptostreptococcaceae</taxon>
        <taxon>Romboutsia</taxon>
    </lineage>
</organism>
<evidence type="ECO:0000313" key="1">
    <source>
        <dbReference type="EMBL" id="MBC5995334.1"/>
    </source>
</evidence>
<dbReference type="EMBL" id="JACRWE010000001">
    <property type="protein sequence ID" value="MBC5995334.1"/>
    <property type="molecule type" value="Genomic_DNA"/>
</dbReference>
<proteinExistence type="predicted"/>
<protein>
    <submittedName>
        <fullName evidence="1">Uncharacterized protein</fullName>
    </submittedName>
</protein>
<reference evidence="1 2" key="1">
    <citation type="submission" date="2020-08" db="EMBL/GenBank/DDBJ databases">
        <authorList>
            <person name="Liu C."/>
            <person name="Sun Q."/>
        </authorList>
    </citation>
    <scope>NUCLEOTIDE SEQUENCE [LARGE SCALE GENOMIC DNA]</scope>
    <source>
        <strain evidence="1 2">NSJ-18</strain>
    </source>
</reference>
<evidence type="ECO:0000313" key="2">
    <source>
        <dbReference type="Proteomes" id="UP000609849"/>
    </source>
</evidence>
<gene>
    <name evidence="1" type="ORF">H8923_01060</name>
</gene>
<dbReference type="RefSeq" id="WP_153971457.1">
    <property type="nucleotide sequence ID" value="NZ_JACRWE010000001.1"/>
</dbReference>
<comment type="caution">
    <text evidence="1">The sequence shown here is derived from an EMBL/GenBank/DDBJ whole genome shotgun (WGS) entry which is preliminary data.</text>
</comment>
<keyword evidence="2" id="KW-1185">Reference proteome</keyword>